<feature type="coiled-coil region" evidence="1">
    <location>
        <begin position="557"/>
        <end position="735"/>
    </location>
</feature>
<keyword evidence="3" id="KW-1185">Reference proteome</keyword>
<dbReference type="GeneID" id="107227296"/>
<evidence type="ECO:0000256" key="1">
    <source>
        <dbReference type="SAM" id="Coils"/>
    </source>
</evidence>
<feature type="region of interest" description="Disordered" evidence="2">
    <location>
        <begin position="2159"/>
        <end position="2258"/>
    </location>
</feature>
<feature type="coiled-coil region" evidence="1">
    <location>
        <begin position="764"/>
        <end position="1157"/>
    </location>
</feature>
<feature type="coiled-coil region" evidence="1">
    <location>
        <begin position="1687"/>
        <end position="1767"/>
    </location>
</feature>
<proteinExistence type="predicted"/>
<evidence type="ECO:0000313" key="4">
    <source>
        <dbReference type="RefSeq" id="XP_046597175.1"/>
    </source>
</evidence>
<keyword evidence="1" id="KW-0175">Coiled coil</keyword>
<name>A0ABM3GAA2_NEOLC</name>
<accession>A0ABM3GAA2</accession>
<reference evidence="4" key="1">
    <citation type="submission" date="2025-08" db="UniProtKB">
        <authorList>
            <consortium name="RefSeq"/>
        </authorList>
    </citation>
    <scope>IDENTIFICATION</scope>
    <source>
        <tissue evidence="4">Thorax and Abdomen</tissue>
    </source>
</reference>
<dbReference type="Proteomes" id="UP000829291">
    <property type="component" value="Chromosome 5"/>
</dbReference>
<sequence>MDAWSSAVLEWVNCLDILEKTVGDVEELQDCKFYSKLIRILCRDYSEDDLDDKGLLSKFIQGTYPEFVRESEDDKETCKEIHIASLLLLHSSQEPKLHRPMCIKLSNETQLKIKAFLEKVLQYSTSVTKEVINEAIMETSGTIIKTPPSTPKIRPLKDFFNSPVTTVRKNFNRVMEERTREIRRLRAELETERFEKADLQEDLETQREKINNLQRKLQEKMVEIKKMREESAGLESPQSSKKKDIKTPKNRISVKVQALTDEIVQLKSEIISLQEDKQLLERKLASSEKYCAAIKERSDMNERNLETLLIETDIKSQEIVDLTMHNEELRAHIQEIRRETIENQSFEMEMSPMSPSNTKSFNASEVLSSIIDIQLQEAKEESKIVKAQLADLNQRLMSVQEEYRLLQCSDETLKIELSSTKQELSKVQKELKSYIEKSNTLERESLHFQEETSKFKTLLSSKEELLTQSVHNEENLKVLLNDLKLELEKTHDMLSLESIRVKDLEAVVLEKTKKLEHEHSRFCSLHEKWTHLEEEKSDLLGEIKDLTNSIFLNKNSLKEAKQQGELLESNINNLKRELTNVQDLLSAETTRVKNLEAELSRTKLENLETSNIQLSRYQSLEEKYTSLEREKLSQMENVENLQGLLELKEQLLKQSSNKINDLESSLQDLNRKLQAVHNLLSEEQIKVKDLSVIKQEKEEVIESQSRCYQELENKHKSLEEEKINLLTEIEELKRSVFTKQELLEQSNHLNRKFESDFRDQNRNLETIQNLLSAEEIKVKELESKIRQIKLEYEQKYIDFEEEQRNLSHDILDLNNRIVLKDDLLKQSQESKENLESSLQELNSKLQAVQDSMAEEKIKVKDLESAVSQSKLEQEKIAKEQLLKYKSLEEKYVNLEKEKSSLVQETKDLNHTISLKESALAQSYENIENLESGLQDLNSKHQTIQNSLVEEKRKVNDLESILIRLKLDHEEAFNNQSLKNQNLEERYATLEKEKLNLMQKTEDLSHMIVVKVHLLEQSQQNISNLESILQDLNNRHQSAQDGLAEEKVKVKNLESTVSCMKLEKEKSRKEHLSEYENLQKEYMNLDTEKLSLSQKIEDLNHMITVKENLLTKSQQDKENLESSLQDLNRKHQTVENFLAEQSIKIRDLESTVTDLKLKQESIITKQLSKYKNLEEKFVYSEREKSILLQKTEDLNHIIASKENLLKQLQKNNQNLESSLQDLSGKIQIVTDSLAKERSKVDDLKSTVTCLKLKQERTVRRQLAKYQNLEEKFANTEGEKSSLLERAEDLNVKLALNENILTELKQNNEKVESNLQDLTRELQTVQDLLVVERTKVKALQDTVIDMKQAKEETLDRESTRYQTLEEKYMHLGQEKLDLLKNIEDTENLLISKQKLLQQSEQQNAKLESELSDVKDKLKIIQEEFNTATSKIQTLESELAETKLETDEVIAIQSSRRMELQKSIESLNNEVKSLESTIAGLLKAQGELREKSEEVEQEKLRLLKKIGELESQLLSQKELLEQTQHLNENLQSNLHSMSKEINVVQDLLNTKTAMIENLESKAARIEADKKEGLSIIDQLKLENIEHKNLVESCSSILTELVKSSSQLTGDTVTNIDNLTVSDLSKQLKTLINSIAVISSAKDSELKNFKATVHELNETVSKLKTDIVHWEEIKVKDENILSKYLKEISDLKELTKVNEILLEDVDKLLKELSDERLKADSLNKEKILFGQTLFDLKQTLNELKNQKSILIENVENQSKDFEIEIANVLETVGLLQSQICSDKDAALRLQEDKNLLASKYEEEKKVRMDLETKCDLLEKDNKSQTKEKKELKEKLNAIRVRNAKLEKNLDEIRKENKRLENEKLTPEQKLNLEELKTAISKLQLEKEQLEAEKIELSKRPTEQDFDSRLKEVHIEYDQKLEKIKQKMKSTYNEQIAKVNQNQERQVQEKLYAQKLKMEDQCRKHAEEITKYKSHVTQLSSDFWDVGEKLLVEKQQKEYLEQQLYELKKRLLCERNTTVNSNSTMTQPATSSKNRTLSLDRREMMTFTREEASARTVDTIKEEFTSSRRESIQSVQMMQGMGNVFKAEDEEGEVFNTNYLADMKAGRCTDAPDLERLSVLQMRNAQCKPHLKSSYPAETQFQPGTFTEEEIKSGSTLEELFNDSLSQSLLPGEKSKKRDRTQTMYKRPGPPTPSKNGGRLSLQGNESRSPASRVLKERNVERRSTATPRRLKDLFGGSSRRQDENVSGTPKGRRLSSIFRKPK</sequence>
<feature type="coiled-coil region" evidence="1">
    <location>
        <begin position="1190"/>
        <end position="1224"/>
    </location>
</feature>
<feature type="coiled-coil region" evidence="1">
    <location>
        <begin position="375"/>
        <end position="444"/>
    </location>
</feature>
<organism evidence="3 4">
    <name type="scientific">Neodiprion lecontei</name>
    <name type="common">Redheaded pine sawfly</name>
    <dbReference type="NCBI Taxonomy" id="441921"/>
    <lineage>
        <taxon>Eukaryota</taxon>
        <taxon>Metazoa</taxon>
        <taxon>Ecdysozoa</taxon>
        <taxon>Arthropoda</taxon>
        <taxon>Hexapoda</taxon>
        <taxon>Insecta</taxon>
        <taxon>Pterygota</taxon>
        <taxon>Neoptera</taxon>
        <taxon>Endopterygota</taxon>
        <taxon>Hymenoptera</taxon>
        <taxon>Tenthredinoidea</taxon>
        <taxon>Diprionidae</taxon>
        <taxon>Diprioninae</taxon>
        <taxon>Neodiprion</taxon>
    </lineage>
</organism>
<feature type="compositionally biased region" description="Basic and acidic residues" evidence="2">
    <location>
        <begin position="2209"/>
        <end position="2219"/>
    </location>
</feature>
<protein>
    <submittedName>
        <fullName evidence="4">Myosin-2 heavy chain</fullName>
    </submittedName>
</protein>
<evidence type="ECO:0000313" key="3">
    <source>
        <dbReference type="Proteomes" id="UP000829291"/>
    </source>
</evidence>
<gene>
    <name evidence="4" type="primary">LOC107227296</name>
</gene>
<feature type="coiled-coil region" evidence="1">
    <location>
        <begin position="1796"/>
        <end position="1895"/>
    </location>
</feature>
<feature type="coiled-coil region" evidence="1">
    <location>
        <begin position="1250"/>
        <end position="1565"/>
    </location>
</feature>
<evidence type="ECO:0000256" key="2">
    <source>
        <dbReference type="SAM" id="MobiDB-lite"/>
    </source>
</evidence>
<dbReference type="RefSeq" id="XP_046597175.1">
    <property type="nucleotide sequence ID" value="XM_046741219.1"/>
</dbReference>
<feature type="region of interest" description="Disordered" evidence="2">
    <location>
        <begin position="228"/>
        <end position="248"/>
    </location>
</feature>